<name>A0AAN7QT52_TRANT</name>
<reference evidence="2 3" key="1">
    <citation type="journal article" date="2023" name="Hortic Res">
        <title>Pangenome of water caltrop reveals structural variations and asymmetric subgenome divergence after allopolyploidization.</title>
        <authorList>
            <person name="Zhang X."/>
            <person name="Chen Y."/>
            <person name="Wang L."/>
            <person name="Yuan Y."/>
            <person name="Fang M."/>
            <person name="Shi L."/>
            <person name="Lu R."/>
            <person name="Comes H.P."/>
            <person name="Ma Y."/>
            <person name="Chen Y."/>
            <person name="Huang G."/>
            <person name="Zhou Y."/>
            <person name="Zheng Z."/>
            <person name="Qiu Y."/>
        </authorList>
    </citation>
    <scope>NUCLEOTIDE SEQUENCE [LARGE SCALE GENOMIC DNA]</scope>
    <source>
        <strain evidence="2">F231</strain>
    </source>
</reference>
<evidence type="ECO:0000256" key="1">
    <source>
        <dbReference type="SAM" id="MobiDB-lite"/>
    </source>
</evidence>
<dbReference type="EMBL" id="JAXQNO010000019">
    <property type="protein sequence ID" value="KAK4774635.1"/>
    <property type="molecule type" value="Genomic_DNA"/>
</dbReference>
<dbReference type="GO" id="GO:0040029">
    <property type="term" value="P:epigenetic regulation of gene expression"/>
    <property type="evidence" value="ECO:0007669"/>
    <property type="project" value="InterPro"/>
</dbReference>
<dbReference type="InterPro" id="IPR032675">
    <property type="entry name" value="LRR_dom_sf"/>
</dbReference>
<feature type="compositionally biased region" description="Basic and acidic residues" evidence="1">
    <location>
        <begin position="72"/>
        <end position="86"/>
    </location>
</feature>
<sequence>MYLVQGAIPLASMLRNSQCNISILVLNNCKLDLYGVLQIVQALCGNSSMKELDLAGNIDVSGREALQCETTLEEKTDSSPDAKNTESHQIQSELSPIDHGDGQLEVADSEDERMGPEPCPSGMSRSCAGSSRVVRLPDRQLIEELSAAIGSARQLELLDLSSNGFSSSDVELFYASWANSRTVHPALKHVNGELLHLSVGGRRCCRVKPCCKF</sequence>
<evidence type="ECO:0000313" key="3">
    <source>
        <dbReference type="Proteomes" id="UP001346149"/>
    </source>
</evidence>
<dbReference type="PANTHER" id="PTHR47684">
    <property type="entry name" value="PROTEIN TONSOKU"/>
    <property type="match status" value="1"/>
</dbReference>
<dbReference type="GO" id="GO:0072423">
    <property type="term" value="P:response to DNA damage checkpoint signaling"/>
    <property type="evidence" value="ECO:0007669"/>
    <property type="project" value="InterPro"/>
</dbReference>
<dbReference type="Gene3D" id="3.80.10.10">
    <property type="entry name" value="Ribonuclease Inhibitor"/>
    <property type="match status" value="1"/>
</dbReference>
<dbReference type="Proteomes" id="UP001346149">
    <property type="component" value="Unassembled WGS sequence"/>
</dbReference>
<keyword evidence="3" id="KW-1185">Reference proteome</keyword>
<comment type="caution">
    <text evidence="2">The sequence shown here is derived from an EMBL/GenBank/DDBJ whole genome shotgun (WGS) entry which is preliminary data.</text>
</comment>
<dbReference type="GO" id="GO:0009933">
    <property type="term" value="P:meristem structural organization"/>
    <property type="evidence" value="ECO:0007669"/>
    <property type="project" value="InterPro"/>
</dbReference>
<dbReference type="PANTHER" id="PTHR47684:SF1">
    <property type="entry name" value="PROTEIN TONSOKU"/>
    <property type="match status" value="1"/>
</dbReference>
<dbReference type="AlphaFoldDB" id="A0AAN7QT52"/>
<evidence type="ECO:0000313" key="2">
    <source>
        <dbReference type="EMBL" id="KAK4774635.1"/>
    </source>
</evidence>
<proteinExistence type="predicted"/>
<dbReference type="SUPFAM" id="SSF52047">
    <property type="entry name" value="RNI-like"/>
    <property type="match status" value="1"/>
</dbReference>
<organism evidence="2 3">
    <name type="scientific">Trapa natans</name>
    <name type="common">Water chestnut</name>
    <dbReference type="NCBI Taxonomy" id="22666"/>
    <lineage>
        <taxon>Eukaryota</taxon>
        <taxon>Viridiplantae</taxon>
        <taxon>Streptophyta</taxon>
        <taxon>Embryophyta</taxon>
        <taxon>Tracheophyta</taxon>
        <taxon>Spermatophyta</taxon>
        <taxon>Magnoliopsida</taxon>
        <taxon>eudicotyledons</taxon>
        <taxon>Gunneridae</taxon>
        <taxon>Pentapetalae</taxon>
        <taxon>rosids</taxon>
        <taxon>malvids</taxon>
        <taxon>Myrtales</taxon>
        <taxon>Lythraceae</taxon>
        <taxon>Trapa</taxon>
    </lineage>
</organism>
<protein>
    <submittedName>
        <fullName evidence="2">Uncharacterized protein</fullName>
    </submittedName>
</protein>
<gene>
    <name evidence="2" type="ORF">SAY86_009570</name>
</gene>
<dbReference type="GO" id="GO:0005634">
    <property type="term" value="C:nucleus"/>
    <property type="evidence" value="ECO:0007669"/>
    <property type="project" value="InterPro"/>
</dbReference>
<feature type="region of interest" description="Disordered" evidence="1">
    <location>
        <begin position="72"/>
        <end position="128"/>
    </location>
</feature>
<accession>A0AAN7QT52</accession>
<dbReference type="InterPro" id="IPR044227">
    <property type="entry name" value="TONSOKU"/>
</dbReference>